<dbReference type="GO" id="GO:0005524">
    <property type="term" value="F:ATP binding"/>
    <property type="evidence" value="ECO:0007669"/>
    <property type="project" value="UniProtKB-KW"/>
</dbReference>
<evidence type="ECO:0000256" key="6">
    <source>
        <dbReference type="ARBA" id="ARBA00022840"/>
    </source>
</evidence>
<organism evidence="10 11">
    <name type="scientific">Spiroplasma turonicum</name>
    <dbReference type="NCBI Taxonomy" id="216946"/>
    <lineage>
        <taxon>Bacteria</taxon>
        <taxon>Bacillati</taxon>
        <taxon>Mycoplasmatota</taxon>
        <taxon>Mollicutes</taxon>
        <taxon>Entomoplasmatales</taxon>
        <taxon>Spiroplasmataceae</taxon>
        <taxon>Spiroplasma</taxon>
    </lineage>
</organism>
<feature type="domain" description="SAICAR synthetase/ADE2 N-terminal" evidence="9">
    <location>
        <begin position="3"/>
        <end position="227"/>
    </location>
</feature>
<evidence type="ECO:0000256" key="4">
    <source>
        <dbReference type="ARBA" id="ARBA00022741"/>
    </source>
</evidence>
<dbReference type="PANTHER" id="PTHR43599">
    <property type="entry name" value="MULTIFUNCTIONAL PROTEIN ADE2"/>
    <property type="match status" value="1"/>
</dbReference>
<evidence type="ECO:0000256" key="2">
    <source>
        <dbReference type="ARBA" id="ARBA00010190"/>
    </source>
</evidence>
<accession>A0A0K1P7H8</accession>
<dbReference type="PANTHER" id="PTHR43599:SF3">
    <property type="entry name" value="SI:DKEY-6E2.2"/>
    <property type="match status" value="1"/>
</dbReference>
<dbReference type="EC" id="6.3.2.6" evidence="8"/>
<keyword evidence="3 8" id="KW-0436">Ligase</keyword>
<reference evidence="10 11" key="1">
    <citation type="journal article" date="2015" name="Genome Announc.">
        <title>Complete Genome Sequence of Spiroplasma turonicum Strain Tab4cT, a Parasite of a Horse Fly, Haematopota sp. (Diptera: Tabanidae).</title>
        <authorList>
            <person name="Davis R.E."/>
            <person name="Shao J."/>
            <person name="Zhao Y."/>
            <person name="Gasparich G.E."/>
            <person name="Gaynor B.J."/>
            <person name="Donofrio N."/>
        </authorList>
    </citation>
    <scope>NUCLEOTIDE SEQUENCE [LARGE SCALE GENOMIC DNA]</scope>
    <source>
        <strain evidence="10 11">Tab4c</strain>
    </source>
</reference>
<dbReference type="Pfam" id="PF01259">
    <property type="entry name" value="SAICAR_synt"/>
    <property type="match status" value="1"/>
</dbReference>
<dbReference type="InterPro" id="IPR033934">
    <property type="entry name" value="SAICAR_synt_PurC"/>
</dbReference>
<proteinExistence type="inferred from homology"/>
<evidence type="ECO:0000256" key="1">
    <source>
        <dbReference type="ARBA" id="ARBA00004672"/>
    </source>
</evidence>
<dbReference type="RefSeq" id="WP_082236209.1">
    <property type="nucleotide sequence ID" value="NZ_CP012328.1"/>
</dbReference>
<evidence type="ECO:0000256" key="7">
    <source>
        <dbReference type="ARBA" id="ARBA00048475"/>
    </source>
</evidence>
<evidence type="ECO:0000256" key="5">
    <source>
        <dbReference type="ARBA" id="ARBA00022755"/>
    </source>
</evidence>
<keyword evidence="5 8" id="KW-0658">Purine biosynthesis</keyword>
<comment type="catalytic activity">
    <reaction evidence="7 8">
        <text>5-amino-1-(5-phospho-D-ribosyl)imidazole-4-carboxylate + L-aspartate + ATP = (2S)-2-[5-amino-1-(5-phospho-beta-D-ribosyl)imidazole-4-carboxamido]succinate + ADP + phosphate + 2 H(+)</text>
        <dbReference type="Rhea" id="RHEA:22628"/>
        <dbReference type="ChEBI" id="CHEBI:15378"/>
        <dbReference type="ChEBI" id="CHEBI:29991"/>
        <dbReference type="ChEBI" id="CHEBI:30616"/>
        <dbReference type="ChEBI" id="CHEBI:43474"/>
        <dbReference type="ChEBI" id="CHEBI:58443"/>
        <dbReference type="ChEBI" id="CHEBI:77657"/>
        <dbReference type="ChEBI" id="CHEBI:456216"/>
        <dbReference type="EC" id="6.3.2.6"/>
    </reaction>
</comment>
<dbReference type="AlphaFoldDB" id="A0A0K1P7H8"/>
<dbReference type="Gene3D" id="3.30.470.20">
    <property type="entry name" value="ATP-grasp fold, B domain"/>
    <property type="match status" value="1"/>
</dbReference>
<dbReference type="GO" id="GO:0006189">
    <property type="term" value="P:'de novo' IMP biosynthetic process"/>
    <property type="evidence" value="ECO:0007669"/>
    <property type="project" value="UniProtKB-UniRule"/>
</dbReference>
<dbReference type="InterPro" id="IPR001636">
    <property type="entry name" value="SAICAR_synth"/>
</dbReference>
<keyword evidence="6 8" id="KW-0067">ATP-binding</keyword>
<dbReference type="Gene3D" id="3.30.200.20">
    <property type="entry name" value="Phosphorylase Kinase, domain 1"/>
    <property type="match status" value="1"/>
</dbReference>
<gene>
    <name evidence="8" type="primary">purC</name>
    <name evidence="10" type="ORF">STURON_00989</name>
</gene>
<dbReference type="InterPro" id="IPR050089">
    <property type="entry name" value="SAICAR_synthetase"/>
</dbReference>
<dbReference type="InterPro" id="IPR028923">
    <property type="entry name" value="SAICAR_synt/ADE2_N"/>
</dbReference>
<name>A0A0K1P7H8_9MOLU</name>
<evidence type="ECO:0000256" key="3">
    <source>
        <dbReference type="ARBA" id="ARBA00022598"/>
    </source>
</evidence>
<evidence type="ECO:0000259" key="9">
    <source>
        <dbReference type="Pfam" id="PF01259"/>
    </source>
</evidence>
<protein>
    <recommendedName>
        <fullName evidence="8">Phosphoribosylaminoimidazole-succinocarboxamide synthase</fullName>
        <ecNumber evidence="8">6.3.2.6</ecNumber>
    </recommendedName>
    <alternativeName>
        <fullName evidence="8">SAICAR synthetase</fullName>
    </alternativeName>
</protein>
<keyword evidence="4 8" id="KW-0547">Nucleotide-binding</keyword>
<dbReference type="CDD" id="cd01415">
    <property type="entry name" value="SAICAR_synt_PurC"/>
    <property type="match status" value="1"/>
</dbReference>
<comment type="pathway">
    <text evidence="1 8">Purine metabolism; IMP biosynthesis via de novo pathway; 5-amino-1-(5-phospho-D-ribosyl)imidazole-4-carboxamide from 5-amino-1-(5-phospho-D-ribosyl)imidazole-4-carboxylate: step 1/2.</text>
</comment>
<dbReference type="HAMAP" id="MF_00137">
    <property type="entry name" value="SAICAR_synth"/>
    <property type="match status" value="1"/>
</dbReference>
<dbReference type="SUPFAM" id="SSF56104">
    <property type="entry name" value="SAICAR synthase-like"/>
    <property type="match status" value="1"/>
</dbReference>
<dbReference type="GO" id="GO:0004639">
    <property type="term" value="F:phosphoribosylaminoimidazolesuccinocarboxamide synthase activity"/>
    <property type="evidence" value="ECO:0007669"/>
    <property type="project" value="UniProtKB-UniRule"/>
</dbReference>
<dbReference type="Proteomes" id="UP000067243">
    <property type="component" value="Chromosome"/>
</dbReference>
<sequence>MAKLYEGKSKICFSTENQNELKVYFKNDVTAFNSLKKATYASKGLLTAKISNLIFKYLQLNGVKTHLIKVIDDQNILVKKLKMFQVEIIIRNIAAGSITKRLGIKEGTRFERPIFELCYKNDEFGDPLINDDHAIILNLTTEEQLVEIKNITLKINSLLQNLFNKLNIKVVDFKIELGLDESNHIILGDEISPDTCRFWDEDNRKLDKDCFREDLDDVTSIYQIILQKLESLNI</sequence>
<dbReference type="KEGG" id="stur:STURON_00989"/>
<dbReference type="GO" id="GO:0009236">
    <property type="term" value="P:cobalamin biosynthetic process"/>
    <property type="evidence" value="ECO:0007669"/>
    <property type="project" value="InterPro"/>
</dbReference>
<keyword evidence="11" id="KW-1185">Reference proteome</keyword>
<dbReference type="EMBL" id="CP012328">
    <property type="protein sequence ID" value="AKU80235.1"/>
    <property type="molecule type" value="Genomic_DNA"/>
</dbReference>
<evidence type="ECO:0000313" key="10">
    <source>
        <dbReference type="EMBL" id="AKU80235.1"/>
    </source>
</evidence>
<dbReference type="STRING" id="216946.STURO_v1c09840"/>
<dbReference type="OrthoDB" id="9801549at2"/>
<dbReference type="FunFam" id="3.30.470.20:FF:000006">
    <property type="entry name" value="Phosphoribosylaminoimidazole-succinocarboxamide synthase"/>
    <property type="match status" value="1"/>
</dbReference>
<evidence type="ECO:0000313" key="11">
    <source>
        <dbReference type="Proteomes" id="UP000067243"/>
    </source>
</evidence>
<evidence type="ECO:0000256" key="8">
    <source>
        <dbReference type="HAMAP-Rule" id="MF_00137"/>
    </source>
</evidence>
<comment type="similarity">
    <text evidence="2 8">Belongs to the SAICAR synthetase family.</text>
</comment>
<dbReference type="PATRIC" id="fig|216946.3.peg.1024"/>
<dbReference type="UniPathway" id="UPA00074">
    <property type="reaction ID" value="UER00131"/>
</dbReference>
<dbReference type="NCBIfam" id="TIGR00081">
    <property type="entry name" value="purC"/>
    <property type="match status" value="1"/>
</dbReference>